<organism evidence="1 2">
    <name type="scientific">Lactarius akahatsu</name>
    <dbReference type="NCBI Taxonomy" id="416441"/>
    <lineage>
        <taxon>Eukaryota</taxon>
        <taxon>Fungi</taxon>
        <taxon>Dikarya</taxon>
        <taxon>Basidiomycota</taxon>
        <taxon>Agaricomycotina</taxon>
        <taxon>Agaricomycetes</taxon>
        <taxon>Russulales</taxon>
        <taxon>Russulaceae</taxon>
        <taxon>Lactarius</taxon>
    </lineage>
</organism>
<proteinExistence type="predicted"/>
<gene>
    <name evidence="1" type="ORF">EDB92DRAFT_1835507</name>
</gene>
<protein>
    <submittedName>
        <fullName evidence="1">Uncharacterized protein</fullName>
    </submittedName>
</protein>
<name>A0AAD4LQ49_9AGAM</name>
<reference evidence="1" key="1">
    <citation type="submission" date="2022-01" db="EMBL/GenBank/DDBJ databases">
        <title>Comparative genomics reveals a dynamic genome evolution in the ectomycorrhizal milk-cap (Lactarius) mushrooms.</title>
        <authorList>
            <consortium name="DOE Joint Genome Institute"/>
            <person name="Lebreton A."/>
            <person name="Tang N."/>
            <person name="Kuo A."/>
            <person name="LaButti K."/>
            <person name="Drula E."/>
            <person name="Barry K."/>
            <person name="Clum A."/>
            <person name="Lipzen A."/>
            <person name="Mousain D."/>
            <person name="Ng V."/>
            <person name="Wang R."/>
            <person name="Wang X."/>
            <person name="Dai Y."/>
            <person name="Henrissat B."/>
            <person name="Grigoriev I.V."/>
            <person name="Guerin-Laguette A."/>
            <person name="Yu F."/>
            <person name="Martin F.M."/>
        </authorList>
    </citation>
    <scope>NUCLEOTIDE SEQUENCE</scope>
    <source>
        <strain evidence="1">QP</strain>
    </source>
</reference>
<sequence>MTTWQEFLVKHAKFPFPDPVENGSVSATDIPYKDVGVIAPEWRAKYAVPDKTLVQRLCRTLDSTTSLRTLFCRTVPESISY</sequence>
<dbReference type="EMBL" id="JAKELL010000005">
    <property type="protein sequence ID" value="KAH8998497.1"/>
    <property type="molecule type" value="Genomic_DNA"/>
</dbReference>
<keyword evidence="2" id="KW-1185">Reference proteome</keyword>
<dbReference type="AlphaFoldDB" id="A0AAD4LQ49"/>
<comment type="caution">
    <text evidence="1">The sequence shown here is derived from an EMBL/GenBank/DDBJ whole genome shotgun (WGS) entry which is preliminary data.</text>
</comment>
<dbReference type="Proteomes" id="UP001201163">
    <property type="component" value="Unassembled WGS sequence"/>
</dbReference>
<accession>A0AAD4LQ49</accession>
<evidence type="ECO:0000313" key="1">
    <source>
        <dbReference type="EMBL" id="KAH8998497.1"/>
    </source>
</evidence>
<evidence type="ECO:0000313" key="2">
    <source>
        <dbReference type="Proteomes" id="UP001201163"/>
    </source>
</evidence>